<keyword evidence="2" id="KW-1185">Reference proteome</keyword>
<evidence type="ECO:0000313" key="1">
    <source>
        <dbReference type="EMBL" id="AGH31501.1"/>
    </source>
</evidence>
<dbReference type="KEGG" id="vg:15011534"/>
<dbReference type="GeneID" id="15011534"/>
<organism evidence="1 2">
    <name type="scientific">Loktanella phage pCB2051-A</name>
    <dbReference type="NCBI Taxonomy" id="754044"/>
    <lineage>
        <taxon>Viruses</taxon>
        <taxon>Duplodnaviria</taxon>
        <taxon>Heunggongvirae</taxon>
        <taxon>Uroviricota</taxon>
        <taxon>Caudoviricetes</taxon>
        <taxon>Casjensviridae</taxon>
        <taxon>Broinstvirus</taxon>
        <taxon>Broinstvirus pCB2051A</taxon>
    </lineage>
</organism>
<reference evidence="1 2" key="1">
    <citation type="submission" date="2010-10" db="EMBL/GenBank/DDBJ databases">
        <title>The Genome Sequence of Loktanella phage pCB2051-A.</title>
        <authorList>
            <consortium name="The Broad Institute Genome Sequencing Platform"/>
            <person name="Henn M.R."/>
            <person name="Buchan A."/>
            <person name="Levin J."/>
            <person name="Malboeuf C."/>
            <person name="Casali M."/>
            <person name="Russ C."/>
            <person name="Lennon N."/>
            <person name="Chapman S.B."/>
            <person name="Erlich R."/>
            <person name="Young S.K."/>
            <person name="Yandava C."/>
            <person name="Zeng Q."/>
            <person name="Alvarado L."/>
            <person name="Anderson S."/>
            <person name="Berlin A."/>
            <person name="Chen Z."/>
            <person name="Freedman E."/>
            <person name="Gellesch M."/>
            <person name="Goldberg J."/>
            <person name="Green L."/>
            <person name="Griggs A."/>
            <person name="Gujja S."/>
            <person name="Heilman E.R."/>
            <person name="Heiman D."/>
            <person name="Hollinger A."/>
            <person name="Howarth C."/>
            <person name="Larson L."/>
            <person name="Mehta T."/>
            <person name="Pearson M."/>
            <person name="Roberts A."/>
            <person name="Ryan E."/>
            <person name="Saif S."/>
            <person name="Shea T."/>
            <person name="Shenoy N."/>
            <person name="Sisk P."/>
            <person name="Stolte C."/>
            <person name="Sykes S."/>
            <person name="White J."/>
            <person name="Haas B."/>
            <person name="Nusbaum C."/>
            <person name="Birren B."/>
        </authorList>
    </citation>
    <scope>NUCLEOTIDE SEQUENCE [LARGE SCALE GENOMIC DNA]</scope>
    <source>
        <strain evidence="2">pCB2051-A</strain>
    </source>
</reference>
<protein>
    <submittedName>
        <fullName evidence="1">Uncharacterized protein</fullName>
    </submittedName>
</protein>
<dbReference type="EMBL" id="HQ632859">
    <property type="protein sequence ID" value="AGH31501.1"/>
    <property type="molecule type" value="Genomic_DNA"/>
</dbReference>
<dbReference type="Proteomes" id="UP000201389">
    <property type="component" value="Segment"/>
</dbReference>
<accession>M4QP50</accession>
<sequence length="151" mass="16995">MNNSTTIAKGQTLSVISNGVEFVLSTNEGDLDVRCVANSPYFSDALDVHQRASNCVTLKPQMKHDPEGPKIPKLTWVEVDDYQFSAVCPFTKLAYEYRHSAPNVTPLRIRYRFNSFIMDGWATFDGDSVEDIKALAQNDYEERIVRLLASA</sequence>
<proteinExistence type="predicted"/>
<evidence type="ECO:0000313" key="2">
    <source>
        <dbReference type="Proteomes" id="UP000201389"/>
    </source>
</evidence>
<dbReference type="RefSeq" id="YP_007674961.1">
    <property type="nucleotide sequence ID" value="NC_020853.1"/>
</dbReference>
<gene>
    <name evidence="1" type="ORF">LOKG_00065</name>
</gene>
<name>M4QP50_9CAUD</name>